<protein>
    <submittedName>
        <fullName evidence="3">Serine/threonine protein phosphatase</fullName>
    </submittedName>
</protein>
<feature type="compositionally biased region" description="Basic residues" evidence="1">
    <location>
        <begin position="375"/>
        <end position="392"/>
    </location>
</feature>
<organism evidence="3">
    <name type="scientific">uncultured Sulfurovum sp</name>
    <dbReference type="NCBI Taxonomy" id="269237"/>
    <lineage>
        <taxon>Bacteria</taxon>
        <taxon>Pseudomonadati</taxon>
        <taxon>Campylobacterota</taxon>
        <taxon>Epsilonproteobacteria</taxon>
        <taxon>Campylobacterales</taxon>
        <taxon>Sulfurovaceae</taxon>
        <taxon>Sulfurovum</taxon>
        <taxon>environmental samples</taxon>
    </lineage>
</organism>
<dbReference type="InterPro" id="IPR004843">
    <property type="entry name" value="Calcineurin-like_PHP"/>
</dbReference>
<dbReference type="InterPro" id="IPR029052">
    <property type="entry name" value="Metallo-depent_PP-like"/>
</dbReference>
<dbReference type="Pfam" id="PF10985">
    <property type="entry name" value="DUF2805"/>
    <property type="match status" value="1"/>
</dbReference>
<dbReference type="Gene3D" id="3.60.21.10">
    <property type="match status" value="1"/>
</dbReference>
<dbReference type="PANTHER" id="PTHR42850:SF4">
    <property type="entry name" value="ZINC-DEPENDENT ENDOPOLYPHOSPHATASE"/>
    <property type="match status" value="1"/>
</dbReference>
<dbReference type="Pfam" id="PF00149">
    <property type="entry name" value="Metallophos"/>
    <property type="match status" value="1"/>
</dbReference>
<sequence>MEIKKLENTFVIGDVHGCYHTLMNLVKRLPKDAELIFVGDLCDKGDFSKDVIRFVMDNKYQAIKGNHDDLMVKYLQESLDETSEVQWSYDKRFGGLNTIENYKNARELVNTHVAWLNSLPLYIEIEDYFITHGFALEYYEHRDNPNYELEFLSNRYYKNRPIKTVKHDKINVFGHCVFDEVLEGDNFYGIDTGCAYGDKLTAFQLGTHELIQEPMDSRDSTYEVKMLTLELFDIELHPFDVFSSLLIDESSEYFNYDIISNEILFSLVDKYEEQGKIELMNMLRREQVFEKQAKRILGDQYDFYYTEHYEPKKDLSSKKRNLKYEEFDLNRLIEMSWQDRMTFDTIYEQYGLTNNQLQRKMRKLLSKKAYRRWRKRVSGRKTKHKQKVSHKPSRFEGPW</sequence>
<reference evidence="3" key="1">
    <citation type="submission" date="2020-01" db="EMBL/GenBank/DDBJ databases">
        <authorList>
            <person name="Meier V. D."/>
            <person name="Meier V D."/>
        </authorList>
    </citation>
    <scope>NUCLEOTIDE SEQUENCE</scope>
    <source>
        <strain evidence="3">HLG_WM_MAG_03</strain>
    </source>
</reference>
<gene>
    <name evidence="3" type="ORF">HELGO_WM37747</name>
</gene>
<dbReference type="GO" id="GO:0005737">
    <property type="term" value="C:cytoplasm"/>
    <property type="evidence" value="ECO:0007669"/>
    <property type="project" value="TreeGrafter"/>
</dbReference>
<accession>A0A6S6SEE5</accession>
<evidence type="ECO:0000259" key="2">
    <source>
        <dbReference type="Pfam" id="PF00149"/>
    </source>
</evidence>
<name>A0A6S6SEE5_9BACT</name>
<dbReference type="InterPro" id="IPR019882">
    <property type="entry name" value="CHP03643"/>
</dbReference>
<dbReference type="GO" id="GO:0016791">
    <property type="term" value="F:phosphatase activity"/>
    <property type="evidence" value="ECO:0007669"/>
    <property type="project" value="TreeGrafter"/>
</dbReference>
<dbReference type="NCBIfam" id="TIGR03643">
    <property type="entry name" value="TIGR03643 family protein"/>
    <property type="match status" value="1"/>
</dbReference>
<dbReference type="PANTHER" id="PTHR42850">
    <property type="entry name" value="METALLOPHOSPHOESTERASE"/>
    <property type="match status" value="1"/>
</dbReference>
<evidence type="ECO:0000256" key="1">
    <source>
        <dbReference type="SAM" id="MobiDB-lite"/>
    </source>
</evidence>
<dbReference type="AlphaFoldDB" id="A0A6S6SEE5"/>
<feature type="region of interest" description="Disordered" evidence="1">
    <location>
        <begin position="375"/>
        <end position="399"/>
    </location>
</feature>
<dbReference type="EMBL" id="CACVAR010000154">
    <property type="protein sequence ID" value="CAA6806774.1"/>
    <property type="molecule type" value="Genomic_DNA"/>
</dbReference>
<dbReference type="InterPro" id="IPR050126">
    <property type="entry name" value="Ap4A_hydrolase"/>
</dbReference>
<dbReference type="SUPFAM" id="SSF56300">
    <property type="entry name" value="Metallo-dependent phosphatases"/>
    <property type="match status" value="1"/>
</dbReference>
<evidence type="ECO:0000313" key="3">
    <source>
        <dbReference type="EMBL" id="CAA6806774.1"/>
    </source>
</evidence>
<feature type="domain" description="Calcineurin-like phosphoesterase" evidence="2">
    <location>
        <begin position="10"/>
        <end position="179"/>
    </location>
</feature>
<proteinExistence type="predicted"/>